<proteinExistence type="predicted"/>
<evidence type="ECO:0000259" key="1">
    <source>
        <dbReference type="PROSITE" id="PS50022"/>
    </source>
</evidence>
<organism evidence="2 3">
    <name type="scientific">Pectobacterium atrosepticum (strain SCRI 1043 / ATCC BAA-672)</name>
    <name type="common">Erwinia carotovora subsp. atroseptica</name>
    <dbReference type="NCBI Taxonomy" id="218491"/>
    <lineage>
        <taxon>Bacteria</taxon>
        <taxon>Pseudomonadati</taxon>
        <taxon>Pseudomonadota</taxon>
        <taxon>Gammaproteobacteria</taxon>
        <taxon>Enterobacterales</taxon>
        <taxon>Pectobacteriaceae</taxon>
        <taxon>Pectobacterium</taxon>
    </lineage>
</organism>
<protein>
    <recommendedName>
        <fullName evidence="1">F5/8 type C domain-containing protein</fullName>
    </recommendedName>
</protein>
<dbReference type="eggNOG" id="ENOG502ZB1V">
    <property type="taxonomic scope" value="Bacteria"/>
</dbReference>
<gene>
    <name evidence="2" type="ordered locus">ECA1186</name>
</gene>
<dbReference type="PROSITE" id="PS50022">
    <property type="entry name" value="FA58C_3"/>
    <property type="match status" value="1"/>
</dbReference>
<evidence type="ECO:0000313" key="2">
    <source>
        <dbReference type="EMBL" id="CAG74096.1"/>
    </source>
</evidence>
<reference evidence="2" key="1">
    <citation type="submission" date="2004-02" db="EMBL/GenBank/DDBJ databases">
        <title>The genome sequence of the enterobacterial phytopathogen Erwinia carotovora subsp. atroseptica SCRI1043 and functional genomic identification of novel virulence factors.</title>
        <authorList>
            <person name="Bell K.S."/>
            <person name="Sebaihia M."/>
            <person name="Pritchard L."/>
            <person name="Holden M."/>
            <person name="Hyman L.J."/>
            <person name="Holeva M.C."/>
            <person name="Thomson N.R."/>
            <person name="Bentley S.D."/>
            <person name="Churcher C."/>
            <person name="Mungall K."/>
            <person name="Atkin R."/>
            <person name="Bason N."/>
            <person name="Brooks K."/>
            <person name="Chillingworth T."/>
            <person name="Clark K."/>
            <person name="Doggett J."/>
            <person name="Fraser A."/>
            <person name="Hance Z."/>
            <person name="Hauser H."/>
            <person name="Jagels K."/>
            <person name="Moule S."/>
            <person name="Norbertczak H."/>
            <person name="Ormond D."/>
            <person name="Price C."/>
            <person name="Quail M.A."/>
            <person name="Sanders M."/>
            <person name="Walker D."/>
            <person name="Whitehead S."/>
            <person name="Salmond G.P.C."/>
            <person name="Birch P.R.J."/>
            <person name="Barrell B.G."/>
            <person name="Parkhill J."/>
            <person name="Toth I.K."/>
        </authorList>
    </citation>
    <scope>NUCLEOTIDE SEQUENCE</scope>
    <source>
        <strain evidence="2">SCRI1043</strain>
    </source>
</reference>
<dbReference type="SUPFAM" id="SSF49785">
    <property type="entry name" value="Galactose-binding domain-like"/>
    <property type="match status" value="1"/>
</dbReference>
<dbReference type="STRING" id="218491.ECA1186"/>
<dbReference type="InterPro" id="IPR000421">
    <property type="entry name" value="FA58C"/>
</dbReference>
<dbReference type="EMBL" id="BX950851">
    <property type="protein sequence ID" value="CAG74096.1"/>
    <property type="molecule type" value="Genomic_DNA"/>
</dbReference>
<dbReference type="HOGENOM" id="CLU_017695_0_0_6"/>
<dbReference type="Gene3D" id="2.60.120.260">
    <property type="entry name" value="Galactose-binding domain-like"/>
    <property type="match status" value="1"/>
</dbReference>
<name>Q6D7Y9_PECAS</name>
<feature type="domain" description="F5/8 type C" evidence="1">
    <location>
        <begin position="290"/>
        <end position="398"/>
    </location>
</feature>
<accession>Q6D7Y9</accession>
<dbReference type="Proteomes" id="UP000007966">
    <property type="component" value="Chromosome"/>
</dbReference>
<dbReference type="InterPro" id="IPR008979">
    <property type="entry name" value="Galactose-bd-like_sf"/>
</dbReference>
<dbReference type="AlphaFoldDB" id="Q6D7Y9"/>
<dbReference type="KEGG" id="eca:ECA1186"/>
<dbReference type="Pfam" id="PF00754">
    <property type="entry name" value="F5_F8_type_C"/>
    <property type="match status" value="1"/>
</dbReference>
<evidence type="ECO:0000313" key="3">
    <source>
        <dbReference type="Proteomes" id="UP000007966"/>
    </source>
</evidence>
<sequence>MPFINGAISTMKNINIEINVCDSTGKSTFTVNPHTCCHSDNGSGQEPGVSDVSSVFGRTGVVTAQSGDYTADQITETATRQFATPDEKAVWNAKQAELISGTNIRTLFGQSLLGSGDFSPTPAQMGVAAVGHTHTTSEITDYTQKTKQLIHSSLEAGAGVTLSYNAANEKTVISSTGGGSGSSNSGYIVADRQGATAGQNHAFSMSPQNKFNLAAYALKEEAGAANQTYVVDDFNASSEPNYKATSAVIFDGMVSLYTGSNYQLMPDEGFYSAEIKSDGEKLDIAVMADFSSSVIPFMTSNTLPVGYTASASNESLGMYKAFIAFDGSNNSGPPPNCWGTDGTWVPSIERPHWLQIDLPAEEVIGGYQITNRSQLDMGNVRTWKLQGSNDKSVTWDDLHSVTDDANNEPGVIRNFTLSQFSSYKRYRLLITAINGSSPYVTISELKFFQPNGKFVIHTGGKNYGFSGSVLTEITGELTPEKIDLLGVSKIDSLNTTLPIFTTPVKLISDRQISVRTTYTPLEQLVIQTLLTSTDSWSQINSATLTATQTGSGKVRVAVTRDLINWHVLRSGAWVDVGALSADTAGATALIADGMTPAELGGITAAQWTQLFSSNNGVPDALAFAFALDITDPATDVATIDRLVLNVNDASSWKVQSPTEVEIRWRTDSVTFRTVAAGNYKLAYQAP</sequence>
<keyword evidence="3" id="KW-1185">Reference proteome</keyword>